<keyword evidence="5" id="KW-1185">Reference proteome</keyword>
<evidence type="ECO:0000256" key="1">
    <source>
        <dbReference type="ARBA" id="ARBA00022574"/>
    </source>
</evidence>
<proteinExistence type="predicted"/>
<dbReference type="SUPFAM" id="SSF101908">
    <property type="entry name" value="Putative isomerase YbhE"/>
    <property type="match status" value="1"/>
</dbReference>
<dbReference type="SMART" id="SM00320">
    <property type="entry name" value="WD40"/>
    <property type="match status" value="3"/>
</dbReference>
<reference evidence="4 5" key="1">
    <citation type="submission" date="2024-09" db="EMBL/GenBank/DDBJ databases">
        <authorList>
            <person name="Sun Q."/>
            <person name="Mori K."/>
        </authorList>
    </citation>
    <scope>NUCLEOTIDE SEQUENCE [LARGE SCALE GENOMIC DNA]</scope>
    <source>
        <strain evidence="4 5">JCM 3143</strain>
    </source>
</reference>
<feature type="repeat" description="WD" evidence="3">
    <location>
        <begin position="3"/>
        <end position="38"/>
    </location>
</feature>
<gene>
    <name evidence="4" type="ORF">ACFFSA_36105</name>
</gene>
<protein>
    <submittedName>
        <fullName evidence="4">WD40 repeat domain-containing protein</fullName>
    </submittedName>
</protein>
<dbReference type="PANTHER" id="PTHR19848">
    <property type="entry name" value="WD40 REPEAT PROTEIN"/>
    <property type="match status" value="1"/>
</dbReference>
<evidence type="ECO:0000313" key="4">
    <source>
        <dbReference type="EMBL" id="MFB9628532.1"/>
    </source>
</evidence>
<name>A0ABV5SA48_9ACTN</name>
<dbReference type="Proteomes" id="UP001589532">
    <property type="component" value="Unassembled WGS sequence"/>
</dbReference>
<dbReference type="PANTHER" id="PTHR19848:SF8">
    <property type="entry name" value="F-BOX AND WD REPEAT DOMAIN CONTAINING 7"/>
    <property type="match status" value="1"/>
</dbReference>
<dbReference type="EMBL" id="JBHMBW010000047">
    <property type="protein sequence ID" value="MFB9628532.1"/>
    <property type="molecule type" value="Genomic_DNA"/>
</dbReference>
<dbReference type="PROSITE" id="PS50082">
    <property type="entry name" value="WD_REPEATS_2"/>
    <property type="match status" value="1"/>
</dbReference>
<comment type="caution">
    <text evidence="4">The sequence shown here is derived from an EMBL/GenBank/DDBJ whole genome shotgun (WGS) entry which is preliminary data.</text>
</comment>
<dbReference type="InterPro" id="IPR015943">
    <property type="entry name" value="WD40/YVTN_repeat-like_dom_sf"/>
</dbReference>
<dbReference type="InterPro" id="IPR001680">
    <property type="entry name" value="WD40_rpt"/>
</dbReference>
<evidence type="ECO:0000256" key="2">
    <source>
        <dbReference type="ARBA" id="ARBA00022737"/>
    </source>
</evidence>
<organism evidence="4 5">
    <name type="scientific">Nonomuraea helvata</name>
    <dbReference type="NCBI Taxonomy" id="37484"/>
    <lineage>
        <taxon>Bacteria</taxon>
        <taxon>Bacillati</taxon>
        <taxon>Actinomycetota</taxon>
        <taxon>Actinomycetes</taxon>
        <taxon>Streptosporangiales</taxon>
        <taxon>Streptosporangiaceae</taxon>
        <taxon>Nonomuraea</taxon>
    </lineage>
</organism>
<keyword evidence="1 3" id="KW-0853">WD repeat</keyword>
<dbReference type="RefSeq" id="WP_344988730.1">
    <property type="nucleotide sequence ID" value="NZ_BAAAXV010000002.1"/>
</dbReference>
<evidence type="ECO:0000256" key="3">
    <source>
        <dbReference type="PROSITE-ProRule" id="PRU00221"/>
    </source>
</evidence>
<accession>A0ABV5SA48</accession>
<keyword evidence="2" id="KW-0677">Repeat</keyword>
<sequence>MLKTGDASGIQRLSLTADGTVALVGTDDGGVEVWSLATLANPERLTRLAHPSSISDVAVSSDGRTAAVVSRGEGYLWDLTDASHPSLYTRLPGVRGIALSGDGRRAMTAGVSDGGTQSPVRLWDLADRRRPRALGSLTTDANRVAITPDGRTALAGTPHGVTTLWDLRNPSRPALRATLKGPAKAVEDVVLSADGDTAMLATPRWGAFSWNVRGISGDPLRDLCGSGDQRADVALSRERWAAISGGQKWPSYFGGLAKFDPCD</sequence>
<evidence type="ECO:0000313" key="5">
    <source>
        <dbReference type="Proteomes" id="UP001589532"/>
    </source>
</evidence>
<dbReference type="Gene3D" id="2.130.10.10">
    <property type="entry name" value="YVTN repeat-like/Quinoprotein amine dehydrogenase"/>
    <property type="match status" value="2"/>
</dbReference>